<organism evidence="2 3">
    <name type="scientific">[Clostridium] ultunense Esp</name>
    <dbReference type="NCBI Taxonomy" id="1288971"/>
    <lineage>
        <taxon>Bacteria</taxon>
        <taxon>Bacillati</taxon>
        <taxon>Bacillota</taxon>
        <taxon>Tissierellia</taxon>
        <taxon>Tissierellales</taxon>
        <taxon>Tepidimicrobiaceae</taxon>
        <taxon>Schnuerera</taxon>
    </lineage>
</organism>
<dbReference type="RefSeq" id="WP_005584454.1">
    <property type="nucleotide sequence ID" value="NZ_LT669839.1"/>
</dbReference>
<gene>
    <name evidence="2" type="ORF">CUESP1_1386</name>
</gene>
<sequence length="72" mass="8625">MECKLKEKDERLIMIKHKAAYVTHNIMIFILAICYIVTTIKQNEKLNAYIIGMMLFMIIVMKLSQLYWNKKI</sequence>
<name>M1ZA73_9FIRM</name>
<dbReference type="Proteomes" id="UP000245423">
    <property type="component" value="Chromosome 1"/>
</dbReference>
<dbReference type="AlphaFoldDB" id="M1ZA73"/>
<evidence type="ECO:0000313" key="2">
    <source>
        <dbReference type="EMBL" id="SHD76757.1"/>
    </source>
</evidence>
<keyword evidence="1" id="KW-0472">Membrane</keyword>
<proteinExistence type="predicted"/>
<keyword evidence="1" id="KW-0812">Transmembrane</keyword>
<protein>
    <submittedName>
        <fullName evidence="2">Uncharacterized protein</fullName>
    </submittedName>
</protein>
<dbReference type="EMBL" id="LT669839">
    <property type="protein sequence ID" value="SHD76757.1"/>
    <property type="molecule type" value="Genomic_DNA"/>
</dbReference>
<feature type="transmembrane region" description="Helical" evidence="1">
    <location>
        <begin position="21"/>
        <end position="40"/>
    </location>
</feature>
<reference evidence="2 3" key="1">
    <citation type="submission" date="2016-11" db="EMBL/GenBank/DDBJ databases">
        <authorList>
            <person name="Manzoor S."/>
        </authorList>
    </citation>
    <scope>NUCLEOTIDE SEQUENCE [LARGE SCALE GENOMIC DNA]</scope>
    <source>
        <strain evidence="2">Clostridium ultunense strain Esp</strain>
    </source>
</reference>
<keyword evidence="1" id="KW-1133">Transmembrane helix</keyword>
<keyword evidence="3" id="KW-1185">Reference proteome</keyword>
<evidence type="ECO:0000313" key="3">
    <source>
        <dbReference type="Proteomes" id="UP000245423"/>
    </source>
</evidence>
<feature type="transmembrane region" description="Helical" evidence="1">
    <location>
        <begin position="46"/>
        <end position="68"/>
    </location>
</feature>
<evidence type="ECO:0000256" key="1">
    <source>
        <dbReference type="SAM" id="Phobius"/>
    </source>
</evidence>
<accession>M1ZA73</accession>
<dbReference type="HOGENOM" id="CLU_2715392_0_0_9"/>